<dbReference type="GO" id="GO:0020037">
    <property type="term" value="F:heme binding"/>
    <property type="evidence" value="ECO:0007669"/>
    <property type="project" value="InterPro"/>
</dbReference>
<comment type="similarity">
    <text evidence="4 14">Belongs to the cytochrome P450 family.</text>
</comment>
<evidence type="ECO:0000256" key="8">
    <source>
        <dbReference type="ARBA" id="ARBA00022848"/>
    </source>
</evidence>
<protein>
    <submittedName>
        <fullName evidence="15">Cytochrome P450</fullName>
    </submittedName>
</protein>
<keyword evidence="6 13" id="KW-0479">Metal-binding</keyword>
<keyword evidence="8" id="KW-0492">Microsome</keyword>
<keyword evidence="10 13" id="KW-0408">Iron</keyword>
<evidence type="ECO:0000256" key="5">
    <source>
        <dbReference type="ARBA" id="ARBA00022617"/>
    </source>
</evidence>
<dbReference type="AlphaFoldDB" id="A0A0T6BBJ5"/>
<dbReference type="CDD" id="cd11056">
    <property type="entry name" value="CYP6-like"/>
    <property type="match status" value="1"/>
</dbReference>
<evidence type="ECO:0000256" key="4">
    <source>
        <dbReference type="ARBA" id="ARBA00010617"/>
    </source>
</evidence>
<dbReference type="Pfam" id="PF00067">
    <property type="entry name" value="p450"/>
    <property type="match status" value="1"/>
</dbReference>
<dbReference type="OrthoDB" id="2789670at2759"/>
<dbReference type="GO" id="GO:0005789">
    <property type="term" value="C:endoplasmic reticulum membrane"/>
    <property type="evidence" value="ECO:0007669"/>
    <property type="project" value="UniProtKB-SubCell"/>
</dbReference>
<dbReference type="InterPro" id="IPR036396">
    <property type="entry name" value="Cyt_P450_sf"/>
</dbReference>
<dbReference type="SUPFAM" id="SSF48264">
    <property type="entry name" value="Cytochrome P450"/>
    <property type="match status" value="1"/>
</dbReference>
<evidence type="ECO:0000256" key="2">
    <source>
        <dbReference type="ARBA" id="ARBA00004174"/>
    </source>
</evidence>
<keyword evidence="7" id="KW-0256">Endoplasmic reticulum</keyword>
<dbReference type="PROSITE" id="PS00086">
    <property type="entry name" value="CYTOCHROME_P450"/>
    <property type="match status" value="1"/>
</dbReference>
<keyword evidence="11 14" id="KW-0503">Monooxygenase</keyword>
<keyword evidence="9 14" id="KW-0560">Oxidoreductase</keyword>
<dbReference type="GO" id="GO:0004497">
    <property type="term" value="F:monooxygenase activity"/>
    <property type="evidence" value="ECO:0007669"/>
    <property type="project" value="UniProtKB-KW"/>
</dbReference>
<comment type="subcellular location">
    <subcellularLocation>
        <location evidence="3">Endoplasmic reticulum membrane</location>
        <topology evidence="3">Peripheral membrane protein</topology>
    </subcellularLocation>
    <subcellularLocation>
        <location evidence="2">Microsome membrane</location>
        <topology evidence="2">Peripheral membrane protein</topology>
    </subcellularLocation>
</comment>
<evidence type="ECO:0000256" key="13">
    <source>
        <dbReference type="PIRSR" id="PIRSR602401-1"/>
    </source>
</evidence>
<evidence type="ECO:0000256" key="14">
    <source>
        <dbReference type="RuleBase" id="RU000461"/>
    </source>
</evidence>
<evidence type="ECO:0000256" key="10">
    <source>
        <dbReference type="ARBA" id="ARBA00023004"/>
    </source>
</evidence>
<dbReference type="GO" id="GO:0005506">
    <property type="term" value="F:iron ion binding"/>
    <property type="evidence" value="ECO:0007669"/>
    <property type="project" value="InterPro"/>
</dbReference>
<comment type="caution">
    <text evidence="15">The sequence shown here is derived from an EMBL/GenBank/DDBJ whole genome shotgun (WGS) entry which is preliminary data.</text>
</comment>
<evidence type="ECO:0000256" key="3">
    <source>
        <dbReference type="ARBA" id="ARBA00004406"/>
    </source>
</evidence>
<accession>A0A0T6BBJ5</accession>
<reference evidence="15 16" key="1">
    <citation type="submission" date="2015-09" db="EMBL/GenBank/DDBJ databases">
        <title>Draft genome of the scarab beetle Oryctes borbonicus.</title>
        <authorList>
            <person name="Meyer J.M."/>
            <person name="Markov G.V."/>
            <person name="Baskaran P."/>
            <person name="Herrmann M."/>
            <person name="Sommer R.J."/>
            <person name="Roedelsperger C."/>
        </authorList>
    </citation>
    <scope>NUCLEOTIDE SEQUENCE [LARGE SCALE GENOMIC DNA]</scope>
    <source>
        <strain evidence="15">OB123</strain>
        <tissue evidence="15">Whole animal</tissue>
    </source>
</reference>
<dbReference type="InterPro" id="IPR001128">
    <property type="entry name" value="Cyt_P450"/>
</dbReference>
<feature type="non-terminal residue" evidence="15">
    <location>
        <position position="1"/>
    </location>
</feature>
<feature type="binding site" description="axial binding residue" evidence="13">
    <location>
        <position position="290"/>
    </location>
    <ligand>
        <name>heme</name>
        <dbReference type="ChEBI" id="CHEBI:30413"/>
    </ligand>
    <ligandPart>
        <name>Fe</name>
        <dbReference type="ChEBI" id="CHEBI:18248"/>
    </ligandPart>
</feature>
<dbReference type="PRINTS" id="PR00385">
    <property type="entry name" value="P450"/>
</dbReference>
<dbReference type="InterPro" id="IPR002401">
    <property type="entry name" value="Cyt_P450_E_grp-I"/>
</dbReference>
<sequence length="381" mass="43944">FTTAKMKILFDLTLEVAKSMENLFGEHAMKKPCAFHYITDIIGTCSFGLDINSFKDGAFSASIRKLGEASYGFAKMSFCLAFPEFGNFLGIPLFAKKQTEYFCNLVDETMKSRLASSTVRNDFLQIILDLQRENVIDDIESKGFCMLFLLAGFEPIGAALTFTLFELASNEDIQDKLRDKINKALEENNGKVTYETVHNIRYLDMIVCEVLRKYPPVSILNRTCVRDTKLPNTNFTIEKGTKIVIPVCGLHHDPEFFPDPDKFDPERFSEDKQNIRPYTYTPFGEGPRSCIGDRFSKQALKVGIFTIIRKYRLKLNPMVKLPLELGSSLRFLRLPMYYWMLKKFRSNMMKTFNKVPKLKARQVYQRFALCRTKLLPSWQLP</sequence>
<evidence type="ECO:0000313" key="15">
    <source>
        <dbReference type="EMBL" id="KRT84700.1"/>
    </source>
</evidence>
<keyword evidence="12" id="KW-0472">Membrane</keyword>
<dbReference type="GO" id="GO:0016705">
    <property type="term" value="F:oxidoreductase activity, acting on paired donors, with incorporation or reduction of molecular oxygen"/>
    <property type="evidence" value="ECO:0007669"/>
    <property type="project" value="InterPro"/>
</dbReference>
<evidence type="ECO:0000256" key="7">
    <source>
        <dbReference type="ARBA" id="ARBA00022824"/>
    </source>
</evidence>
<evidence type="ECO:0000256" key="12">
    <source>
        <dbReference type="ARBA" id="ARBA00023136"/>
    </source>
</evidence>
<gene>
    <name evidence="15" type="ORF">AMK59_2220</name>
</gene>
<keyword evidence="16" id="KW-1185">Reference proteome</keyword>
<evidence type="ECO:0000256" key="9">
    <source>
        <dbReference type="ARBA" id="ARBA00023002"/>
    </source>
</evidence>
<organism evidence="15 16">
    <name type="scientific">Oryctes borbonicus</name>
    <dbReference type="NCBI Taxonomy" id="1629725"/>
    <lineage>
        <taxon>Eukaryota</taxon>
        <taxon>Metazoa</taxon>
        <taxon>Ecdysozoa</taxon>
        <taxon>Arthropoda</taxon>
        <taxon>Hexapoda</taxon>
        <taxon>Insecta</taxon>
        <taxon>Pterygota</taxon>
        <taxon>Neoptera</taxon>
        <taxon>Endopterygota</taxon>
        <taxon>Coleoptera</taxon>
        <taxon>Polyphaga</taxon>
        <taxon>Scarabaeiformia</taxon>
        <taxon>Scarabaeidae</taxon>
        <taxon>Dynastinae</taxon>
        <taxon>Oryctes</taxon>
    </lineage>
</organism>
<evidence type="ECO:0000256" key="6">
    <source>
        <dbReference type="ARBA" id="ARBA00022723"/>
    </source>
</evidence>
<evidence type="ECO:0000313" key="16">
    <source>
        <dbReference type="Proteomes" id="UP000051574"/>
    </source>
</evidence>
<evidence type="ECO:0000256" key="1">
    <source>
        <dbReference type="ARBA" id="ARBA00001971"/>
    </source>
</evidence>
<dbReference type="PRINTS" id="PR00463">
    <property type="entry name" value="EP450I"/>
</dbReference>
<comment type="cofactor">
    <cofactor evidence="1 13">
        <name>heme</name>
        <dbReference type="ChEBI" id="CHEBI:30413"/>
    </cofactor>
</comment>
<dbReference type="PANTHER" id="PTHR24292">
    <property type="entry name" value="CYTOCHROME P450"/>
    <property type="match status" value="1"/>
</dbReference>
<dbReference type="InterPro" id="IPR017972">
    <property type="entry name" value="Cyt_P450_CS"/>
</dbReference>
<keyword evidence="5 13" id="KW-0349">Heme</keyword>
<name>A0A0T6BBJ5_9SCAR</name>
<dbReference type="InterPro" id="IPR050476">
    <property type="entry name" value="Insect_CytP450_Detox"/>
</dbReference>
<dbReference type="EMBL" id="LJIG01002240">
    <property type="protein sequence ID" value="KRT84700.1"/>
    <property type="molecule type" value="Genomic_DNA"/>
</dbReference>
<dbReference type="Proteomes" id="UP000051574">
    <property type="component" value="Unassembled WGS sequence"/>
</dbReference>
<dbReference type="Gene3D" id="1.10.630.10">
    <property type="entry name" value="Cytochrome P450"/>
    <property type="match status" value="1"/>
</dbReference>
<dbReference type="PANTHER" id="PTHR24292:SF100">
    <property type="entry name" value="CYTOCHROME P450 6A16, ISOFORM B-RELATED"/>
    <property type="match status" value="1"/>
</dbReference>
<evidence type="ECO:0000256" key="11">
    <source>
        <dbReference type="ARBA" id="ARBA00023033"/>
    </source>
</evidence>
<proteinExistence type="inferred from homology"/>